<feature type="region of interest" description="Disordered" evidence="6">
    <location>
        <begin position="347"/>
        <end position="368"/>
    </location>
</feature>
<dbReference type="InterPro" id="IPR023603">
    <property type="entry name" value="Low_specificity_L-TA-like"/>
</dbReference>
<dbReference type="Proteomes" id="UP001194746">
    <property type="component" value="Unassembled WGS sequence"/>
</dbReference>
<dbReference type="EMBL" id="VCAU01000025">
    <property type="protein sequence ID" value="KAF9890622.1"/>
    <property type="molecule type" value="Genomic_DNA"/>
</dbReference>
<sequence>MGTSSSAANDFRSDTFTTPTPRMLQAMANATFGDDVYGEDRTTNEFQDKIAQLTGMEDALFMLSGTMGNQIGVRVHLNQPPHSVLCDYRSHVYAEEGSGLAILSQAMVTPVHPANGIYLTVDDVENWVVLGDDIHTAPTKVISLELTIGGVITPIEEIRKISQFAHGHGIKLHCDGARLWNASAATGFSLADYCQYFDSVSMCVSKGLGAPIGGVLASTRANIKQARWLRKQQGGGIRQAGVLTSAALVALEEIWPTMGQTHERTKILARDLEILGVVPQIPVDTNFYFIDAEKSHLDMEVLLAQCTTFNVKLMDERIAMHHQISDEAIENLKAAIAKAVELTKTTPRQVKKARTSGYGSTSKMNEYN</sequence>
<dbReference type="InterPro" id="IPR015421">
    <property type="entry name" value="PyrdxlP-dep_Trfase_major"/>
</dbReference>
<evidence type="ECO:0000256" key="4">
    <source>
        <dbReference type="ARBA" id="ARBA00023239"/>
    </source>
</evidence>
<dbReference type="Pfam" id="PF01212">
    <property type="entry name" value="Beta_elim_lyase"/>
    <property type="match status" value="1"/>
</dbReference>
<dbReference type="InterPro" id="IPR015424">
    <property type="entry name" value="PyrdxlP-dep_Trfase"/>
</dbReference>
<evidence type="ECO:0000256" key="2">
    <source>
        <dbReference type="ARBA" id="ARBA00006966"/>
    </source>
</evidence>
<feature type="modified residue" description="N6-(pyridoxal phosphate)lysine" evidence="5">
    <location>
        <position position="206"/>
    </location>
</feature>
<dbReference type="GO" id="GO:0005829">
    <property type="term" value="C:cytosol"/>
    <property type="evidence" value="ECO:0007669"/>
    <property type="project" value="TreeGrafter"/>
</dbReference>
<proteinExistence type="inferred from homology"/>
<evidence type="ECO:0000256" key="1">
    <source>
        <dbReference type="ARBA" id="ARBA00001933"/>
    </source>
</evidence>
<protein>
    <submittedName>
        <fullName evidence="8">Threonine aldolase</fullName>
    </submittedName>
</protein>
<dbReference type="Gene3D" id="3.40.640.10">
    <property type="entry name" value="Type I PLP-dependent aspartate aminotransferase-like (Major domain)"/>
    <property type="match status" value="1"/>
</dbReference>
<evidence type="ECO:0000313" key="8">
    <source>
        <dbReference type="EMBL" id="KAF9890622.1"/>
    </source>
</evidence>
<gene>
    <name evidence="8" type="primary">GLY1</name>
    <name evidence="8" type="ORF">FE257_005753</name>
</gene>
<accession>A0AAD4GVA7</accession>
<reference evidence="8" key="2">
    <citation type="submission" date="2020-02" db="EMBL/GenBank/DDBJ databases">
        <authorList>
            <person name="Gilchrist C.L.M."/>
            <person name="Chooi Y.-H."/>
        </authorList>
    </citation>
    <scope>NUCLEOTIDE SEQUENCE</scope>
    <source>
        <strain evidence="8">MST-FP2251</strain>
    </source>
</reference>
<comment type="similarity">
    <text evidence="2">Belongs to the threonine aldolase family.</text>
</comment>
<dbReference type="CDD" id="cd06502">
    <property type="entry name" value="TA_like"/>
    <property type="match status" value="1"/>
</dbReference>
<feature type="compositionally biased region" description="Polar residues" evidence="6">
    <location>
        <begin position="357"/>
        <end position="368"/>
    </location>
</feature>
<comment type="caution">
    <text evidence="8">The sequence shown here is derived from an EMBL/GenBank/DDBJ whole genome shotgun (WGS) entry which is preliminary data.</text>
</comment>
<keyword evidence="9" id="KW-1185">Reference proteome</keyword>
<organism evidence="8 9">
    <name type="scientific">Aspergillus nanangensis</name>
    <dbReference type="NCBI Taxonomy" id="2582783"/>
    <lineage>
        <taxon>Eukaryota</taxon>
        <taxon>Fungi</taxon>
        <taxon>Dikarya</taxon>
        <taxon>Ascomycota</taxon>
        <taxon>Pezizomycotina</taxon>
        <taxon>Eurotiomycetes</taxon>
        <taxon>Eurotiomycetidae</taxon>
        <taxon>Eurotiales</taxon>
        <taxon>Aspergillaceae</taxon>
        <taxon>Aspergillus</taxon>
        <taxon>Aspergillus subgen. Circumdati</taxon>
    </lineage>
</organism>
<dbReference type="SUPFAM" id="SSF53383">
    <property type="entry name" value="PLP-dependent transferases"/>
    <property type="match status" value="1"/>
</dbReference>
<dbReference type="PANTHER" id="PTHR48097:SF9">
    <property type="entry name" value="L-THREONINE ALDOLASE"/>
    <property type="match status" value="1"/>
</dbReference>
<evidence type="ECO:0000313" key="9">
    <source>
        <dbReference type="Proteomes" id="UP001194746"/>
    </source>
</evidence>
<evidence type="ECO:0000256" key="6">
    <source>
        <dbReference type="SAM" id="MobiDB-lite"/>
    </source>
</evidence>
<keyword evidence="4" id="KW-0456">Lyase</keyword>
<evidence type="ECO:0000259" key="7">
    <source>
        <dbReference type="Pfam" id="PF01212"/>
    </source>
</evidence>
<dbReference type="PANTHER" id="PTHR48097">
    <property type="entry name" value="L-THREONINE ALDOLASE-RELATED"/>
    <property type="match status" value="1"/>
</dbReference>
<dbReference type="NCBIfam" id="NF041359">
    <property type="entry name" value="GntG_guanitoxin"/>
    <property type="match status" value="1"/>
</dbReference>
<dbReference type="GO" id="GO:0006545">
    <property type="term" value="P:glycine biosynthetic process"/>
    <property type="evidence" value="ECO:0007669"/>
    <property type="project" value="TreeGrafter"/>
</dbReference>
<keyword evidence="3" id="KW-0663">Pyridoxal phosphate</keyword>
<reference evidence="8" key="1">
    <citation type="journal article" date="2019" name="Beilstein J. Org. Chem.">
        <title>Nanangenines: drimane sesquiterpenoids as the dominant metabolite cohort of a novel Australian fungus, Aspergillus nanangensis.</title>
        <authorList>
            <person name="Lacey H.J."/>
            <person name="Gilchrist C.L.M."/>
            <person name="Crombie A."/>
            <person name="Kalaitzis J.A."/>
            <person name="Vuong D."/>
            <person name="Rutledge P.J."/>
            <person name="Turner P."/>
            <person name="Pitt J.I."/>
            <person name="Lacey E."/>
            <person name="Chooi Y.H."/>
            <person name="Piggott A.M."/>
        </authorList>
    </citation>
    <scope>NUCLEOTIDE SEQUENCE</scope>
    <source>
        <strain evidence="8">MST-FP2251</strain>
    </source>
</reference>
<feature type="domain" description="Aromatic amino acid beta-eliminating lyase/threonine aldolase" evidence="7">
    <location>
        <begin position="10"/>
        <end position="293"/>
    </location>
</feature>
<dbReference type="Gene3D" id="3.90.1150.10">
    <property type="entry name" value="Aspartate Aminotransferase, domain 1"/>
    <property type="match status" value="1"/>
</dbReference>
<name>A0AAD4GVA7_ASPNN</name>
<dbReference type="GO" id="GO:0008732">
    <property type="term" value="F:L-allo-threonine aldolase activity"/>
    <property type="evidence" value="ECO:0007669"/>
    <property type="project" value="TreeGrafter"/>
</dbReference>
<evidence type="ECO:0000256" key="5">
    <source>
        <dbReference type="PIRSR" id="PIRSR017617-1"/>
    </source>
</evidence>
<dbReference type="PIRSF" id="PIRSF017617">
    <property type="entry name" value="Thr_aldolase"/>
    <property type="match status" value="1"/>
</dbReference>
<evidence type="ECO:0000256" key="3">
    <source>
        <dbReference type="ARBA" id="ARBA00022898"/>
    </source>
</evidence>
<dbReference type="FunFam" id="3.40.640.10:FF:000030">
    <property type="entry name" value="Low-specificity L-threonine aldolase"/>
    <property type="match status" value="1"/>
</dbReference>
<dbReference type="AlphaFoldDB" id="A0AAD4GVA7"/>
<comment type="cofactor">
    <cofactor evidence="1">
        <name>pyridoxal 5'-phosphate</name>
        <dbReference type="ChEBI" id="CHEBI:597326"/>
    </cofactor>
</comment>
<dbReference type="InterPro" id="IPR001597">
    <property type="entry name" value="ArAA_b-elim_lyase/Thr_aldolase"/>
</dbReference>
<dbReference type="InterPro" id="IPR015422">
    <property type="entry name" value="PyrdxlP-dep_Trfase_small"/>
</dbReference>
<dbReference type="GO" id="GO:0006567">
    <property type="term" value="P:L-threonine catabolic process"/>
    <property type="evidence" value="ECO:0007669"/>
    <property type="project" value="TreeGrafter"/>
</dbReference>